<organism evidence="2 3">
    <name type="scientific">Mycobacterium paraseoulense</name>
    <dbReference type="NCBI Taxonomy" id="590652"/>
    <lineage>
        <taxon>Bacteria</taxon>
        <taxon>Bacillati</taxon>
        <taxon>Actinomycetota</taxon>
        <taxon>Actinomycetes</taxon>
        <taxon>Mycobacteriales</taxon>
        <taxon>Mycobacteriaceae</taxon>
        <taxon>Mycobacterium</taxon>
    </lineage>
</organism>
<gene>
    <name evidence="2" type="ORF">BST39_04845</name>
</gene>
<comment type="similarity">
    <text evidence="1">Belongs to the enoyl-CoA hydratase/isomerase family.</text>
</comment>
<dbReference type="Proteomes" id="UP000192513">
    <property type="component" value="Unassembled WGS sequence"/>
</dbReference>
<dbReference type="AlphaFoldDB" id="A0A1X0IF51"/>
<protein>
    <submittedName>
        <fullName evidence="2">Enoyl-CoA hydratase</fullName>
    </submittedName>
</protein>
<keyword evidence="3" id="KW-1185">Reference proteome</keyword>
<dbReference type="SUPFAM" id="SSF52096">
    <property type="entry name" value="ClpP/crotonase"/>
    <property type="match status" value="1"/>
</dbReference>
<dbReference type="InterPro" id="IPR001753">
    <property type="entry name" value="Enoyl-CoA_hydra/iso"/>
</dbReference>
<sequence>MPTFEEVDYGLPKGILVKAAGPIRLVTLNRPDDLNGANRPMHRALAKVWGHLDEDAYARAVVLTGAGQAFSAGGDFGYMQENIDDEAMRAQTMAEGRAIIEGMVRCRLPVVAAVNGPAVGLGCSLAVLSDIVLIAEGAFLADPHLRMGLVPGDGGMSWPTLIGLSRAKEYLFLGGRIPADEAVRLGLASRTVAAQSLLDEALTLATKLASMPPAALRQTKRALNSYLEVQLEHAFARGLDGELVSMGSDEHRDAVARARNKAAGRSR</sequence>
<evidence type="ECO:0000256" key="1">
    <source>
        <dbReference type="ARBA" id="ARBA00005254"/>
    </source>
</evidence>
<dbReference type="Pfam" id="PF00378">
    <property type="entry name" value="ECH_1"/>
    <property type="match status" value="1"/>
</dbReference>
<dbReference type="CDD" id="cd06558">
    <property type="entry name" value="crotonase-like"/>
    <property type="match status" value="1"/>
</dbReference>
<comment type="caution">
    <text evidence="2">The sequence shown here is derived from an EMBL/GenBank/DDBJ whole genome shotgun (WGS) entry which is preliminary data.</text>
</comment>
<proteinExistence type="inferred from homology"/>
<dbReference type="GO" id="GO:0003824">
    <property type="term" value="F:catalytic activity"/>
    <property type="evidence" value="ECO:0007669"/>
    <property type="project" value="UniProtKB-ARBA"/>
</dbReference>
<dbReference type="STRING" id="590652.BST39_04845"/>
<dbReference type="RefSeq" id="WP_083169567.1">
    <property type="nucleotide sequence ID" value="NZ_AP022619.1"/>
</dbReference>
<dbReference type="PANTHER" id="PTHR43802">
    <property type="entry name" value="ENOYL-COA HYDRATASE"/>
    <property type="match status" value="1"/>
</dbReference>
<dbReference type="Gene3D" id="3.90.226.10">
    <property type="entry name" value="2-enoyl-CoA Hydratase, Chain A, domain 1"/>
    <property type="match status" value="1"/>
</dbReference>
<evidence type="ECO:0000313" key="3">
    <source>
        <dbReference type="Proteomes" id="UP000192513"/>
    </source>
</evidence>
<dbReference type="PANTHER" id="PTHR43802:SF1">
    <property type="entry name" value="IP11341P-RELATED"/>
    <property type="match status" value="1"/>
</dbReference>
<reference evidence="2 3" key="1">
    <citation type="submission" date="2017-02" db="EMBL/GenBank/DDBJ databases">
        <title>The new phylogeny of genus Mycobacterium.</title>
        <authorList>
            <person name="Tortoli E."/>
            <person name="Trovato A."/>
            <person name="Cirillo D.M."/>
        </authorList>
    </citation>
    <scope>NUCLEOTIDE SEQUENCE [LARGE SCALE GENOMIC DNA]</scope>
    <source>
        <strain evidence="2 3">DSM 45000</strain>
    </source>
</reference>
<dbReference type="EMBL" id="MVIE01000004">
    <property type="protein sequence ID" value="ORB45534.1"/>
    <property type="molecule type" value="Genomic_DNA"/>
</dbReference>
<dbReference type="InterPro" id="IPR029045">
    <property type="entry name" value="ClpP/crotonase-like_dom_sf"/>
</dbReference>
<dbReference type="OrthoDB" id="4699757at2"/>
<accession>A0A1X0IF51</accession>
<evidence type="ECO:0000313" key="2">
    <source>
        <dbReference type="EMBL" id="ORB45534.1"/>
    </source>
</evidence>
<name>A0A1X0IF51_9MYCO</name>